<feature type="domain" description="HTH gntR-type" evidence="4">
    <location>
        <begin position="11"/>
        <end position="79"/>
    </location>
</feature>
<keyword evidence="1" id="KW-0805">Transcription regulation</keyword>
<dbReference type="InterPro" id="IPR000524">
    <property type="entry name" value="Tscrpt_reg_HTH_GntR"/>
</dbReference>
<name>A0A7W1X9G8_9BACL</name>
<keyword evidence="2" id="KW-0238">DNA-binding</keyword>
<dbReference type="GO" id="GO:0003677">
    <property type="term" value="F:DNA binding"/>
    <property type="evidence" value="ECO:0007669"/>
    <property type="project" value="UniProtKB-KW"/>
</dbReference>
<protein>
    <submittedName>
        <fullName evidence="5">GntR family transcriptional regulator</fullName>
    </submittedName>
</protein>
<evidence type="ECO:0000256" key="2">
    <source>
        <dbReference type="ARBA" id="ARBA00023125"/>
    </source>
</evidence>
<dbReference type="AlphaFoldDB" id="A0A7W1X9G8"/>
<organism evidence="5 6">
    <name type="scientific">Thermoactinomyces daqus</name>
    <dbReference type="NCBI Taxonomy" id="1329516"/>
    <lineage>
        <taxon>Bacteria</taxon>
        <taxon>Bacillati</taxon>
        <taxon>Bacillota</taxon>
        <taxon>Bacilli</taxon>
        <taxon>Bacillales</taxon>
        <taxon>Thermoactinomycetaceae</taxon>
        <taxon>Thermoactinomyces</taxon>
    </lineage>
</organism>
<keyword evidence="3" id="KW-0804">Transcription</keyword>
<evidence type="ECO:0000313" key="5">
    <source>
        <dbReference type="EMBL" id="MBA4542497.1"/>
    </source>
</evidence>
<sequence>MKIIISQTGDQPIYAQIAVQIKHQIFNGILQSGDALPSIRKLAKELKVSVITTKRAYEELEKEALIRTVAGKGTFVTAHDQFFLHEKRVEELKEKLGPAIREAKEIGLSLQEVTALVETIFREEAP</sequence>
<dbReference type="OrthoDB" id="9801546at2"/>
<dbReference type="PANTHER" id="PTHR38445">
    <property type="entry name" value="HTH-TYPE TRANSCRIPTIONAL REPRESSOR YTRA"/>
    <property type="match status" value="1"/>
</dbReference>
<dbReference type="SMART" id="SM00345">
    <property type="entry name" value="HTH_GNTR"/>
    <property type="match status" value="1"/>
</dbReference>
<dbReference type="PANTHER" id="PTHR38445:SF7">
    <property type="entry name" value="GNTR-FAMILY TRANSCRIPTIONAL REGULATOR"/>
    <property type="match status" value="1"/>
</dbReference>
<comment type="caution">
    <text evidence="5">The sequence shown here is derived from an EMBL/GenBank/DDBJ whole genome shotgun (WGS) entry which is preliminary data.</text>
</comment>
<dbReference type="CDD" id="cd07377">
    <property type="entry name" value="WHTH_GntR"/>
    <property type="match status" value="1"/>
</dbReference>
<evidence type="ECO:0000256" key="3">
    <source>
        <dbReference type="ARBA" id="ARBA00023163"/>
    </source>
</evidence>
<evidence type="ECO:0000256" key="1">
    <source>
        <dbReference type="ARBA" id="ARBA00023015"/>
    </source>
</evidence>
<accession>A0A7W1X9G8</accession>
<dbReference type="PROSITE" id="PS50949">
    <property type="entry name" value="HTH_GNTR"/>
    <property type="match status" value="1"/>
</dbReference>
<dbReference type="InterPro" id="IPR036388">
    <property type="entry name" value="WH-like_DNA-bd_sf"/>
</dbReference>
<dbReference type="Gene3D" id="1.10.10.10">
    <property type="entry name" value="Winged helix-like DNA-binding domain superfamily/Winged helix DNA-binding domain"/>
    <property type="match status" value="1"/>
</dbReference>
<dbReference type="RefSeq" id="WP_033100273.1">
    <property type="nucleotide sequence ID" value="NZ_JACEIP010000007.1"/>
</dbReference>
<evidence type="ECO:0000313" key="6">
    <source>
        <dbReference type="Proteomes" id="UP000530514"/>
    </source>
</evidence>
<reference evidence="5 6" key="1">
    <citation type="submission" date="2020-07" db="EMBL/GenBank/DDBJ databases">
        <authorList>
            <person name="Feng H."/>
        </authorList>
    </citation>
    <scope>NUCLEOTIDE SEQUENCE [LARGE SCALE GENOMIC DNA]</scope>
    <source>
        <strain evidence="6">s-11</strain>
    </source>
</reference>
<dbReference type="SUPFAM" id="SSF46785">
    <property type="entry name" value="Winged helix' DNA-binding domain"/>
    <property type="match status" value="1"/>
</dbReference>
<dbReference type="Pfam" id="PF00392">
    <property type="entry name" value="GntR"/>
    <property type="match status" value="1"/>
</dbReference>
<dbReference type="GO" id="GO:0003700">
    <property type="term" value="F:DNA-binding transcription factor activity"/>
    <property type="evidence" value="ECO:0007669"/>
    <property type="project" value="InterPro"/>
</dbReference>
<dbReference type="EMBL" id="JACEIP010000007">
    <property type="protein sequence ID" value="MBA4542497.1"/>
    <property type="molecule type" value="Genomic_DNA"/>
</dbReference>
<gene>
    <name evidence="5" type="ORF">H1164_06215</name>
</gene>
<dbReference type="InterPro" id="IPR036390">
    <property type="entry name" value="WH_DNA-bd_sf"/>
</dbReference>
<proteinExistence type="predicted"/>
<dbReference type="Proteomes" id="UP000530514">
    <property type="component" value="Unassembled WGS sequence"/>
</dbReference>
<evidence type="ECO:0000259" key="4">
    <source>
        <dbReference type="PROSITE" id="PS50949"/>
    </source>
</evidence>
<keyword evidence="6" id="KW-1185">Reference proteome</keyword>